<dbReference type="OrthoDB" id="10000533at2759"/>
<dbReference type="SUPFAM" id="SSF51735">
    <property type="entry name" value="NAD(P)-binding Rossmann-fold domains"/>
    <property type="match status" value="1"/>
</dbReference>
<accession>A0A9W9DLJ2</accession>
<dbReference type="Pfam" id="PF05368">
    <property type="entry name" value="NmrA"/>
    <property type="match status" value="1"/>
</dbReference>
<dbReference type="Proteomes" id="UP001150266">
    <property type="component" value="Unassembled WGS sequence"/>
</dbReference>
<dbReference type="InterPro" id="IPR008030">
    <property type="entry name" value="NmrA-like"/>
</dbReference>
<comment type="caution">
    <text evidence="2">The sequence shown here is derived from an EMBL/GenBank/DDBJ whole genome shotgun (WGS) entry which is preliminary data.</text>
</comment>
<evidence type="ECO:0000313" key="2">
    <source>
        <dbReference type="EMBL" id="KAJ4476199.1"/>
    </source>
</evidence>
<dbReference type="Gene3D" id="3.40.50.720">
    <property type="entry name" value="NAD(P)-binding Rossmann-like Domain"/>
    <property type="match status" value="1"/>
</dbReference>
<dbReference type="PANTHER" id="PTHR48079">
    <property type="entry name" value="PROTEIN YEEZ"/>
    <property type="match status" value="1"/>
</dbReference>
<dbReference type="GO" id="GO:0004029">
    <property type="term" value="F:aldehyde dehydrogenase (NAD+) activity"/>
    <property type="evidence" value="ECO:0007669"/>
    <property type="project" value="TreeGrafter"/>
</dbReference>
<evidence type="ECO:0000259" key="1">
    <source>
        <dbReference type="Pfam" id="PF05368"/>
    </source>
</evidence>
<dbReference type="InterPro" id="IPR051783">
    <property type="entry name" value="NAD(P)-dependent_oxidoreduct"/>
</dbReference>
<dbReference type="AlphaFoldDB" id="A0A9W9DLJ2"/>
<dbReference type="GO" id="GO:0005737">
    <property type="term" value="C:cytoplasm"/>
    <property type="evidence" value="ECO:0007669"/>
    <property type="project" value="TreeGrafter"/>
</dbReference>
<name>A0A9W9DLJ2_9AGAR</name>
<dbReference type="EMBL" id="JAOTPV010000012">
    <property type="protein sequence ID" value="KAJ4476199.1"/>
    <property type="molecule type" value="Genomic_DNA"/>
</dbReference>
<organism evidence="2 3">
    <name type="scientific">Lentinula aciculospora</name>
    <dbReference type="NCBI Taxonomy" id="153920"/>
    <lineage>
        <taxon>Eukaryota</taxon>
        <taxon>Fungi</taxon>
        <taxon>Dikarya</taxon>
        <taxon>Basidiomycota</taxon>
        <taxon>Agaricomycotina</taxon>
        <taxon>Agaricomycetes</taxon>
        <taxon>Agaricomycetidae</taxon>
        <taxon>Agaricales</taxon>
        <taxon>Marasmiineae</taxon>
        <taxon>Omphalotaceae</taxon>
        <taxon>Lentinula</taxon>
    </lineage>
</organism>
<proteinExistence type="predicted"/>
<dbReference type="PANTHER" id="PTHR48079:SF6">
    <property type="entry name" value="NAD(P)-BINDING DOMAIN-CONTAINING PROTEIN-RELATED"/>
    <property type="match status" value="1"/>
</dbReference>
<sequence length="98" mass="10688">MTTILMTGVTGYIGSTVLTRFAQRNDFDTFDIRCIVRSAAKAEKLNSLYKNVTPIIGSHSDIPLMTQAASEVDVDIAMVSSSYCTCILIVQAQKINPI</sequence>
<keyword evidence="3" id="KW-1185">Reference proteome</keyword>
<feature type="domain" description="NmrA-like" evidence="1">
    <location>
        <begin position="3"/>
        <end position="80"/>
    </location>
</feature>
<protein>
    <recommendedName>
        <fullName evidence="1">NmrA-like domain-containing protein</fullName>
    </recommendedName>
</protein>
<gene>
    <name evidence="2" type="ORF">J3R30DRAFT_414048</name>
</gene>
<dbReference type="InterPro" id="IPR036291">
    <property type="entry name" value="NAD(P)-bd_dom_sf"/>
</dbReference>
<evidence type="ECO:0000313" key="3">
    <source>
        <dbReference type="Proteomes" id="UP001150266"/>
    </source>
</evidence>
<reference evidence="2" key="1">
    <citation type="submission" date="2022-08" db="EMBL/GenBank/DDBJ databases">
        <title>A Global Phylogenomic Analysis of the Shiitake Genus Lentinula.</title>
        <authorList>
            <consortium name="DOE Joint Genome Institute"/>
            <person name="Sierra-Patev S."/>
            <person name="Min B."/>
            <person name="Naranjo-Ortiz M."/>
            <person name="Looney B."/>
            <person name="Konkel Z."/>
            <person name="Slot J.C."/>
            <person name="Sakamoto Y."/>
            <person name="Steenwyk J.L."/>
            <person name="Rokas A."/>
            <person name="Carro J."/>
            <person name="Camarero S."/>
            <person name="Ferreira P."/>
            <person name="Molpeceres G."/>
            <person name="Ruiz-Duenas F.J."/>
            <person name="Serrano A."/>
            <person name="Henrissat B."/>
            <person name="Drula E."/>
            <person name="Hughes K.W."/>
            <person name="Mata J.L."/>
            <person name="Ishikawa N.K."/>
            <person name="Vargas-Isla R."/>
            <person name="Ushijima S."/>
            <person name="Smith C.A."/>
            <person name="Ahrendt S."/>
            <person name="Andreopoulos W."/>
            <person name="He G."/>
            <person name="Labutti K."/>
            <person name="Lipzen A."/>
            <person name="Ng V."/>
            <person name="Riley R."/>
            <person name="Sandor L."/>
            <person name="Barry K."/>
            <person name="Martinez A.T."/>
            <person name="Xiao Y."/>
            <person name="Gibbons J.G."/>
            <person name="Terashima K."/>
            <person name="Grigoriev I.V."/>
            <person name="Hibbett D.S."/>
        </authorList>
    </citation>
    <scope>NUCLEOTIDE SEQUENCE</scope>
    <source>
        <strain evidence="2">JLM2183</strain>
    </source>
</reference>